<evidence type="ECO:0000256" key="6">
    <source>
        <dbReference type="ARBA" id="ARBA00023136"/>
    </source>
</evidence>
<dbReference type="PROSITE" id="PS50920">
    <property type="entry name" value="SOLCAR"/>
    <property type="match status" value="3"/>
</dbReference>
<dbReference type="Pfam" id="PF00153">
    <property type="entry name" value="Mito_carr"/>
    <property type="match status" value="3"/>
</dbReference>
<protein>
    <submittedName>
        <fullName evidence="9">Mitochondrial deoxynucleotide carrier</fullName>
    </submittedName>
</protein>
<keyword evidence="6 7" id="KW-0472">Membrane</keyword>
<reference evidence="9" key="1">
    <citation type="submission" date="2009-03" db="EMBL/GenBank/DDBJ databases">
        <title>Caligus rogercresseyi ESTs and full-length cDNAs.</title>
        <authorList>
            <person name="Yasuike M."/>
            <person name="von Schalburg K."/>
            <person name="Cooper G."/>
            <person name="Leong J."/>
            <person name="Jones S.R.M."/>
            <person name="Koop B.F."/>
        </authorList>
    </citation>
    <scope>NUCLEOTIDE SEQUENCE</scope>
    <source>
        <tissue evidence="9">Whole tissue</tissue>
    </source>
</reference>
<comment type="similarity">
    <text evidence="2 8">Belongs to the mitochondrial carrier (TC 2.A.29) family.</text>
</comment>
<dbReference type="InterPro" id="IPR023395">
    <property type="entry name" value="MCP_dom_sf"/>
</dbReference>
<evidence type="ECO:0000256" key="7">
    <source>
        <dbReference type="PROSITE-ProRule" id="PRU00282"/>
    </source>
</evidence>
<evidence type="ECO:0000256" key="3">
    <source>
        <dbReference type="ARBA" id="ARBA00022448"/>
    </source>
</evidence>
<dbReference type="EMBL" id="BT076554">
    <property type="protein sequence ID" value="ACO10978.1"/>
    <property type="molecule type" value="mRNA"/>
</dbReference>
<sequence>MEFMKDGSQIRESLSSKEIMFASGSSGAFTRLVCQPFDVLKIRLQIQSGGQSSLYRSGADLIREEGLRGLWKGHSSAQILSIVYGLGQFGVYGCLSKQFNDSSGLTTFAIGNAAGLTATLFSYPFDVVRTRLVAQRLKSNYRGTLDAFVKIGGSDGKILFRGFLPTLLSQMPYSGFQFFFYKFFFSLWRDFLGDESSGTLFWSGSTVCSVLSGLTSKLIVFPLDTVKKQMQVSGFSNYGGHKRILPTVVYLWKSGGLRRFYCGLTPGLLKAMATTCVNFVSYENFCAIIWRYKSS</sequence>
<accession>C1BPM5</accession>
<evidence type="ECO:0000256" key="8">
    <source>
        <dbReference type="RuleBase" id="RU000488"/>
    </source>
</evidence>
<gene>
    <name evidence="9" type="primary">DNC</name>
</gene>
<evidence type="ECO:0000256" key="5">
    <source>
        <dbReference type="ARBA" id="ARBA00022737"/>
    </source>
</evidence>
<keyword evidence="3 8" id="KW-0813">Transport</keyword>
<evidence type="ECO:0000256" key="4">
    <source>
        <dbReference type="ARBA" id="ARBA00022692"/>
    </source>
</evidence>
<feature type="repeat" description="Solcar" evidence="7">
    <location>
        <begin position="14"/>
        <end position="98"/>
    </location>
</feature>
<name>C1BPM5_CALRO</name>
<keyword evidence="5" id="KW-0677">Repeat</keyword>
<dbReference type="PRINTS" id="PR00926">
    <property type="entry name" value="MITOCARRIER"/>
</dbReference>
<dbReference type="InterPro" id="IPR018108">
    <property type="entry name" value="MCP_transmembrane"/>
</dbReference>
<proteinExistence type="evidence at transcript level"/>
<evidence type="ECO:0000313" key="9">
    <source>
        <dbReference type="EMBL" id="ACO10978.1"/>
    </source>
</evidence>
<dbReference type="GO" id="GO:0016020">
    <property type="term" value="C:membrane"/>
    <property type="evidence" value="ECO:0007669"/>
    <property type="project" value="UniProtKB-SubCell"/>
</dbReference>
<dbReference type="InterPro" id="IPR002067">
    <property type="entry name" value="MCP"/>
</dbReference>
<comment type="subcellular location">
    <subcellularLocation>
        <location evidence="1">Membrane</location>
        <topology evidence="1">Multi-pass membrane protein</topology>
    </subcellularLocation>
</comment>
<feature type="repeat" description="Solcar" evidence="7">
    <location>
        <begin position="200"/>
        <end position="288"/>
    </location>
</feature>
<evidence type="ECO:0000256" key="2">
    <source>
        <dbReference type="ARBA" id="ARBA00006375"/>
    </source>
</evidence>
<keyword evidence="4 7" id="KW-0812">Transmembrane</keyword>
<evidence type="ECO:0000256" key="1">
    <source>
        <dbReference type="ARBA" id="ARBA00004141"/>
    </source>
</evidence>
<dbReference type="PANTHER" id="PTHR24089">
    <property type="entry name" value="SOLUTE CARRIER FAMILY 25"/>
    <property type="match status" value="1"/>
</dbReference>
<dbReference type="Gene3D" id="1.50.40.10">
    <property type="entry name" value="Mitochondrial carrier domain"/>
    <property type="match status" value="1"/>
</dbReference>
<dbReference type="GO" id="GO:0055085">
    <property type="term" value="P:transmembrane transport"/>
    <property type="evidence" value="ECO:0007669"/>
    <property type="project" value="InterPro"/>
</dbReference>
<organism evidence="9">
    <name type="scientific">Caligus rogercresseyi</name>
    <name type="common">Sea louse</name>
    <dbReference type="NCBI Taxonomy" id="217165"/>
    <lineage>
        <taxon>Eukaryota</taxon>
        <taxon>Metazoa</taxon>
        <taxon>Ecdysozoa</taxon>
        <taxon>Arthropoda</taxon>
        <taxon>Crustacea</taxon>
        <taxon>Multicrustacea</taxon>
        <taxon>Hexanauplia</taxon>
        <taxon>Copepoda</taxon>
        <taxon>Siphonostomatoida</taxon>
        <taxon>Caligidae</taxon>
        <taxon>Caligus</taxon>
    </lineage>
</organism>
<dbReference type="SUPFAM" id="SSF103506">
    <property type="entry name" value="Mitochondrial carrier"/>
    <property type="match status" value="1"/>
</dbReference>
<feature type="repeat" description="Solcar" evidence="7">
    <location>
        <begin position="102"/>
        <end position="187"/>
    </location>
</feature>
<dbReference type="AlphaFoldDB" id="C1BPM5"/>